<evidence type="ECO:0000313" key="3">
    <source>
        <dbReference type="Proteomes" id="UP000578531"/>
    </source>
</evidence>
<evidence type="ECO:0000256" key="1">
    <source>
        <dbReference type="SAM" id="MobiDB-lite"/>
    </source>
</evidence>
<accession>A0A8H6L4H7</accession>
<comment type="caution">
    <text evidence="2">The sequence shown here is derived from an EMBL/GenBank/DDBJ whole genome shotgun (WGS) entry which is preliminary data.</text>
</comment>
<dbReference type="EMBL" id="JACCJC010000025">
    <property type="protein sequence ID" value="KAF6235218.1"/>
    <property type="molecule type" value="Genomic_DNA"/>
</dbReference>
<feature type="compositionally biased region" description="Polar residues" evidence="1">
    <location>
        <begin position="8"/>
        <end position="24"/>
    </location>
</feature>
<reference evidence="2 3" key="1">
    <citation type="journal article" date="2020" name="Genomics">
        <title>Complete, high-quality genomes from long-read metagenomic sequencing of two wolf lichen thalli reveals enigmatic genome architecture.</title>
        <authorList>
            <person name="McKenzie S.K."/>
            <person name="Walston R.F."/>
            <person name="Allen J.L."/>
        </authorList>
    </citation>
    <scope>NUCLEOTIDE SEQUENCE [LARGE SCALE GENOMIC DNA]</scope>
    <source>
        <strain evidence="2">WasteWater2</strain>
    </source>
</reference>
<dbReference type="AlphaFoldDB" id="A0A8H6L4H7"/>
<proteinExistence type="predicted"/>
<protein>
    <submittedName>
        <fullName evidence="2">Uncharacterized protein</fullName>
    </submittedName>
</protein>
<name>A0A8H6L4H7_9LECA</name>
<feature type="region of interest" description="Disordered" evidence="1">
    <location>
        <begin position="1"/>
        <end position="66"/>
    </location>
</feature>
<dbReference type="GeneID" id="59288073"/>
<sequence length="66" mass="7316">MPFLSLLTHASDSQKPNVSANTRTTAKDVKEPTSDHTTAQRRHHGFLPLLLKRASPTTTPPVLDRK</sequence>
<evidence type="ECO:0000313" key="2">
    <source>
        <dbReference type="EMBL" id="KAF6235218.1"/>
    </source>
</evidence>
<organism evidence="2 3">
    <name type="scientific">Letharia columbiana</name>
    <dbReference type="NCBI Taxonomy" id="112416"/>
    <lineage>
        <taxon>Eukaryota</taxon>
        <taxon>Fungi</taxon>
        <taxon>Dikarya</taxon>
        <taxon>Ascomycota</taxon>
        <taxon>Pezizomycotina</taxon>
        <taxon>Lecanoromycetes</taxon>
        <taxon>OSLEUM clade</taxon>
        <taxon>Lecanoromycetidae</taxon>
        <taxon>Lecanorales</taxon>
        <taxon>Lecanorineae</taxon>
        <taxon>Parmeliaceae</taxon>
        <taxon>Letharia</taxon>
    </lineage>
</organism>
<gene>
    <name evidence="2" type="ORF">HO173_006412</name>
</gene>
<feature type="compositionally biased region" description="Basic and acidic residues" evidence="1">
    <location>
        <begin position="25"/>
        <end position="34"/>
    </location>
</feature>
<keyword evidence="3" id="KW-1185">Reference proteome</keyword>
<dbReference type="Proteomes" id="UP000578531">
    <property type="component" value="Unassembled WGS sequence"/>
</dbReference>
<dbReference type="RefSeq" id="XP_037164589.1">
    <property type="nucleotide sequence ID" value="XM_037308323.1"/>
</dbReference>